<sequence length="239" mass="26334">MSRQDKHFTADWDSFDGDDGSDYYSEEGDFSQDMSVGTDHSPVDVAAFPSSVKTAMSIRQEFESAKSMEQKIAARLSLPSTNRRSTISGTAPAKTNRLPKKSRSLEGAAKKAVAALASQTPEDRRLVRRTKSDLKPRGSRESEEAGPPRRGRRHGGRRTGTSSVEHSNNSSSNSNNDNSSPRKSPRKSSRRQSGAKKVEESPLERAQRIKELSLAFQAATMLEKSIAPKTEHLKKDVLM</sequence>
<protein>
    <submittedName>
        <fullName evidence="3">Uncharacterized protein</fullName>
    </submittedName>
</protein>
<feature type="compositionally biased region" description="Basic and acidic residues" evidence="1">
    <location>
        <begin position="121"/>
        <end position="147"/>
    </location>
</feature>
<dbReference type="EMBL" id="CAICTM010002438">
    <property type="protein sequence ID" value="CAB9529244.1"/>
    <property type="molecule type" value="Genomic_DNA"/>
</dbReference>
<feature type="compositionally biased region" description="Acidic residues" evidence="1">
    <location>
        <begin position="13"/>
        <end position="30"/>
    </location>
</feature>
<keyword evidence="4" id="KW-1185">Reference proteome</keyword>
<feature type="region of interest" description="Disordered" evidence="1">
    <location>
        <begin position="74"/>
        <end position="206"/>
    </location>
</feature>
<reference evidence="3" key="1">
    <citation type="submission" date="2020-06" db="EMBL/GenBank/DDBJ databases">
        <authorList>
            <consortium name="Plant Systems Biology data submission"/>
        </authorList>
    </citation>
    <scope>NUCLEOTIDE SEQUENCE</scope>
    <source>
        <strain evidence="3">D6</strain>
    </source>
</reference>
<feature type="compositionally biased region" description="Basic residues" evidence="1">
    <location>
        <begin position="183"/>
        <end position="194"/>
    </location>
</feature>
<feature type="compositionally biased region" description="Polar residues" evidence="1">
    <location>
        <begin position="78"/>
        <end position="89"/>
    </location>
</feature>
<dbReference type="AlphaFoldDB" id="A0A9N8F260"/>
<proteinExistence type="predicted"/>
<dbReference type="Proteomes" id="UP001153069">
    <property type="component" value="Unassembled WGS sequence"/>
</dbReference>
<evidence type="ECO:0000313" key="4">
    <source>
        <dbReference type="Proteomes" id="UP001153069"/>
    </source>
</evidence>
<evidence type="ECO:0000313" key="2">
    <source>
        <dbReference type="EMBL" id="CAB9516641.1"/>
    </source>
</evidence>
<feature type="region of interest" description="Disordered" evidence="1">
    <location>
        <begin position="1"/>
        <end position="43"/>
    </location>
</feature>
<feature type="compositionally biased region" description="Basic and acidic residues" evidence="1">
    <location>
        <begin position="1"/>
        <end position="10"/>
    </location>
</feature>
<evidence type="ECO:0000256" key="1">
    <source>
        <dbReference type="SAM" id="MobiDB-lite"/>
    </source>
</evidence>
<comment type="caution">
    <text evidence="3">The sequence shown here is derived from an EMBL/GenBank/DDBJ whole genome shotgun (WGS) entry which is preliminary data.</text>
</comment>
<accession>A0A9N8F260</accession>
<evidence type="ECO:0000313" key="3">
    <source>
        <dbReference type="EMBL" id="CAB9529244.1"/>
    </source>
</evidence>
<dbReference type="EMBL" id="CAICTM010000796">
    <property type="protein sequence ID" value="CAB9516641.1"/>
    <property type="molecule type" value="Genomic_DNA"/>
</dbReference>
<feature type="compositionally biased region" description="Low complexity" evidence="1">
    <location>
        <begin position="167"/>
        <end position="182"/>
    </location>
</feature>
<name>A0A9N8F260_9STRA</name>
<organism evidence="3 4">
    <name type="scientific">Seminavis robusta</name>
    <dbReference type="NCBI Taxonomy" id="568900"/>
    <lineage>
        <taxon>Eukaryota</taxon>
        <taxon>Sar</taxon>
        <taxon>Stramenopiles</taxon>
        <taxon>Ochrophyta</taxon>
        <taxon>Bacillariophyta</taxon>
        <taxon>Bacillariophyceae</taxon>
        <taxon>Bacillariophycidae</taxon>
        <taxon>Naviculales</taxon>
        <taxon>Naviculaceae</taxon>
        <taxon>Seminavis</taxon>
    </lineage>
</organism>
<gene>
    <name evidence="3" type="ORF">SEMRO_2440_G327710.1</name>
    <name evidence="2" type="ORF">SEMRO_797_G203830.1</name>
</gene>
<feature type="compositionally biased region" description="Basic and acidic residues" evidence="1">
    <location>
        <begin position="196"/>
        <end position="206"/>
    </location>
</feature>